<accession>A0A4R5C731</accession>
<keyword evidence="3" id="KW-1185">Reference proteome</keyword>
<evidence type="ECO:0000313" key="3">
    <source>
        <dbReference type="Proteomes" id="UP000294513"/>
    </source>
</evidence>
<name>A0A4R5C731_9ACTN</name>
<dbReference type="InterPro" id="IPR026496">
    <property type="entry name" value="GRASP_targ"/>
</dbReference>
<feature type="region of interest" description="Disordered" evidence="1">
    <location>
        <begin position="136"/>
        <end position="170"/>
    </location>
</feature>
<protein>
    <submittedName>
        <fullName evidence="2">Putative ATP-grasp-modified RiPP</fullName>
    </submittedName>
</protein>
<organism evidence="2 3">
    <name type="scientific">Actinomadura rubrisoli</name>
    <dbReference type="NCBI Taxonomy" id="2530368"/>
    <lineage>
        <taxon>Bacteria</taxon>
        <taxon>Bacillati</taxon>
        <taxon>Actinomycetota</taxon>
        <taxon>Actinomycetes</taxon>
        <taxon>Streptosporangiales</taxon>
        <taxon>Thermomonosporaceae</taxon>
        <taxon>Actinomadura</taxon>
    </lineage>
</organism>
<dbReference type="InterPro" id="IPR025843">
    <property type="entry name" value="Actino_peptide"/>
</dbReference>
<proteinExistence type="predicted"/>
<feature type="compositionally biased region" description="Basic and acidic residues" evidence="1">
    <location>
        <begin position="152"/>
        <end position="164"/>
    </location>
</feature>
<dbReference type="EMBL" id="SMKU01000020">
    <property type="protein sequence ID" value="TDD94356.1"/>
    <property type="molecule type" value="Genomic_DNA"/>
</dbReference>
<dbReference type="Pfam" id="PF14408">
    <property type="entry name" value="Actino_peptide"/>
    <property type="match status" value="1"/>
</dbReference>
<gene>
    <name evidence="2" type="primary">tgmA</name>
    <name evidence="2" type="ORF">E1298_07100</name>
</gene>
<dbReference type="OrthoDB" id="3481930at2"/>
<dbReference type="AlphaFoldDB" id="A0A4R5C731"/>
<sequence length="170" mass="18853">MRIERRTTSATLAHRSRSIWQFRGRAQAVGAPMTGHRGGGDRSSVMTSKCQRDLVTHRPMVMAWTPTRVGRVRDNRAPRSVEGANAMPARSPWGLTRLSPFAAVTVVPPYTMELDPETQTGRCVLDDGSVVTFGHRKTYKATETPTQVSKGDGADHKQYDPDKDQDSEED</sequence>
<comment type="caution">
    <text evidence="2">The sequence shown here is derived from an EMBL/GenBank/DDBJ whole genome shotgun (WGS) entry which is preliminary data.</text>
</comment>
<dbReference type="NCBIfam" id="TIGR04186">
    <property type="entry name" value="GRASP_targ"/>
    <property type="match status" value="1"/>
</dbReference>
<reference evidence="2 3" key="1">
    <citation type="submission" date="2019-03" db="EMBL/GenBank/DDBJ databases">
        <title>Draft genome sequences of novel Actinobacteria.</title>
        <authorList>
            <person name="Sahin N."/>
            <person name="Ay H."/>
            <person name="Saygin H."/>
        </authorList>
    </citation>
    <scope>NUCLEOTIDE SEQUENCE [LARGE SCALE GENOMIC DNA]</scope>
    <source>
        <strain evidence="2 3">H3C3</strain>
    </source>
</reference>
<dbReference type="Proteomes" id="UP000294513">
    <property type="component" value="Unassembled WGS sequence"/>
</dbReference>
<evidence type="ECO:0000256" key="1">
    <source>
        <dbReference type="SAM" id="MobiDB-lite"/>
    </source>
</evidence>
<evidence type="ECO:0000313" key="2">
    <source>
        <dbReference type="EMBL" id="TDD94356.1"/>
    </source>
</evidence>